<dbReference type="Proteomes" id="UP001497525">
    <property type="component" value="Unassembled WGS sequence"/>
</dbReference>
<evidence type="ECO:0000256" key="1">
    <source>
        <dbReference type="ARBA" id="ARBA00022737"/>
    </source>
</evidence>
<feature type="domain" description="Fibronectin type-III" evidence="3">
    <location>
        <begin position="206"/>
        <end position="298"/>
    </location>
</feature>
<feature type="chain" id="PRO_5043752310" description="Fibronectin type-III domain-containing protein" evidence="2">
    <location>
        <begin position="23"/>
        <end position="589"/>
    </location>
</feature>
<dbReference type="SUPFAM" id="SSF49265">
    <property type="entry name" value="Fibronectin type III"/>
    <property type="match status" value="4"/>
</dbReference>
<dbReference type="AlphaFoldDB" id="A0AAV2T7C2"/>
<proteinExistence type="predicted"/>
<evidence type="ECO:0000313" key="5">
    <source>
        <dbReference type="Proteomes" id="UP001497525"/>
    </source>
</evidence>
<organism evidence="4 5">
    <name type="scientific">Calicophoron daubneyi</name>
    <name type="common">Rumen fluke</name>
    <name type="synonym">Paramphistomum daubneyi</name>
    <dbReference type="NCBI Taxonomy" id="300641"/>
    <lineage>
        <taxon>Eukaryota</taxon>
        <taxon>Metazoa</taxon>
        <taxon>Spiralia</taxon>
        <taxon>Lophotrochozoa</taxon>
        <taxon>Platyhelminthes</taxon>
        <taxon>Trematoda</taxon>
        <taxon>Digenea</taxon>
        <taxon>Plagiorchiida</taxon>
        <taxon>Pronocephalata</taxon>
        <taxon>Paramphistomoidea</taxon>
        <taxon>Paramphistomidae</taxon>
        <taxon>Calicophoron</taxon>
    </lineage>
</organism>
<evidence type="ECO:0000313" key="4">
    <source>
        <dbReference type="EMBL" id="CAL5132300.1"/>
    </source>
</evidence>
<dbReference type="PROSITE" id="PS50853">
    <property type="entry name" value="FN3"/>
    <property type="match status" value="5"/>
</dbReference>
<dbReference type="SMART" id="SM00060">
    <property type="entry name" value="FN3"/>
    <property type="match status" value="6"/>
</dbReference>
<sequence>MVGQYLTIIHLFLWSLITAVQGVPSAVSNLTIISETNGTLVRWDQSTEHIQEYELIYFDNYVNESYTIQPHENFFRILRPECTDFVVIIRAKNESGPISVKMGSVSPAVPSPPEKLQVFIDGDTGWQMISWDPPNNYSTCCFLNYELQFREEGGHWNVLITDENAYNLTDFKWNTCYKYRVRSLSGKERISSKFTEEQELCTPHGPYVKVRSLGVTAANDSALTTWEAPAEKFLNPSGYQLTIVGGGIQESFNISGSRTWHNFTGLSPCTYYTFMVAVGSGKFVAHPVSKMAKTDPQDVPSKPNLPTVNTTCGSIRITWPSVSYYRSIISHQVQVTSTKDGTQVEKQASGDHDNINITGLVCDQSYIVTMETRNACGPSTHSDPLETIACDRVPAWQPAIQNVLPTHNSITIIWGENQPTRVGLVYRVTLTEMSTHGAKSSEDRYTTSSSITFNRLPSCTTFNWTLTAHNQFGPAVPVTNVTETEPPVPETPSDVIITQINRTTQQVNWTRPADFPTACSLDYRVSATDAAGQWNASFITNDTFLTLDHLNYSTLYAYYVVAVAKYESTATQEVALLSPPGKPFSLWAN</sequence>
<dbReference type="CDD" id="cd00063">
    <property type="entry name" value="FN3"/>
    <property type="match status" value="3"/>
</dbReference>
<dbReference type="PANTHER" id="PTHR46708">
    <property type="entry name" value="TENASCIN"/>
    <property type="match status" value="1"/>
</dbReference>
<feature type="domain" description="Fibronectin type-III" evidence="3">
    <location>
        <begin position="394"/>
        <end position="487"/>
    </location>
</feature>
<dbReference type="InterPro" id="IPR013783">
    <property type="entry name" value="Ig-like_fold"/>
</dbReference>
<feature type="domain" description="Fibronectin type-III" evidence="3">
    <location>
        <begin position="491"/>
        <end position="581"/>
    </location>
</feature>
<gene>
    <name evidence="4" type="ORF">CDAUBV1_LOCUS5139</name>
</gene>
<feature type="domain" description="Fibronectin type-III" evidence="3">
    <location>
        <begin position="299"/>
        <end position="393"/>
    </location>
</feature>
<dbReference type="InterPro" id="IPR050991">
    <property type="entry name" value="ECM_Regulatory_Proteins"/>
</dbReference>
<dbReference type="Pfam" id="PF00041">
    <property type="entry name" value="fn3"/>
    <property type="match status" value="2"/>
</dbReference>
<evidence type="ECO:0000256" key="2">
    <source>
        <dbReference type="SAM" id="SignalP"/>
    </source>
</evidence>
<dbReference type="PANTHER" id="PTHR46708:SF2">
    <property type="entry name" value="FIBRONECTIN TYPE-III DOMAIN-CONTAINING PROTEIN"/>
    <property type="match status" value="1"/>
</dbReference>
<dbReference type="Gene3D" id="2.60.40.10">
    <property type="entry name" value="Immunoglobulins"/>
    <property type="match status" value="4"/>
</dbReference>
<name>A0AAV2T7C2_CALDB</name>
<reference evidence="4" key="1">
    <citation type="submission" date="2024-06" db="EMBL/GenBank/DDBJ databases">
        <authorList>
            <person name="Liu X."/>
            <person name="Lenzi L."/>
            <person name="Haldenby T S."/>
            <person name="Uol C."/>
        </authorList>
    </citation>
    <scope>NUCLEOTIDE SEQUENCE</scope>
</reference>
<protein>
    <recommendedName>
        <fullName evidence="3">Fibronectin type-III domain-containing protein</fullName>
    </recommendedName>
</protein>
<dbReference type="InterPro" id="IPR036116">
    <property type="entry name" value="FN3_sf"/>
</dbReference>
<feature type="domain" description="Fibronectin type-III" evidence="3">
    <location>
        <begin position="112"/>
        <end position="205"/>
    </location>
</feature>
<accession>A0AAV2T7C2</accession>
<dbReference type="EMBL" id="CAXLJL010000123">
    <property type="protein sequence ID" value="CAL5132300.1"/>
    <property type="molecule type" value="Genomic_DNA"/>
</dbReference>
<keyword evidence="1" id="KW-0677">Repeat</keyword>
<dbReference type="InterPro" id="IPR003961">
    <property type="entry name" value="FN3_dom"/>
</dbReference>
<feature type="signal peptide" evidence="2">
    <location>
        <begin position="1"/>
        <end position="22"/>
    </location>
</feature>
<comment type="caution">
    <text evidence="4">The sequence shown here is derived from an EMBL/GenBank/DDBJ whole genome shotgun (WGS) entry which is preliminary data.</text>
</comment>
<keyword evidence="2" id="KW-0732">Signal</keyword>
<evidence type="ECO:0000259" key="3">
    <source>
        <dbReference type="PROSITE" id="PS50853"/>
    </source>
</evidence>